<dbReference type="Gene3D" id="3.90.550.10">
    <property type="entry name" value="Spore Coat Polysaccharide Biosynthesis Protein SpsA, Chain A"/>
    <property type="match status" value="1"/>
</dbReference>
<name>A0A0E9NFA4_SAICN</name>
<dbReference type="STRING" id="698492.A0A0E9NFA4"/>
<dbReference type="Pfam" id="PF13632">
    <property type="entry name" value="Glyco_trans_2_3"/>
    <property type="match status" value="1"/>
</dbReference>
<evidence type="ECO:0000259" key="2">
    <source>
        <dbReference type="Pfam" id="PF13632"/>
    </source>
</evidence>
<feature type="transmembrane region" description="Helical" evidence="1">
    <location>
        <begin position="843"/>
        <end position="862"/>
    </location>
</feature>
<protein>
    <submittedName>
        <fullName evidence="4">Uncharacterized protein</fullName>
    </submittedName>
</protein>
<keyword evidence="1" id="KW-1133">Transmembrane helix</keyword>
<dbReference type="SUPFAM" id="SSF53448">
    <property type="entry name" value="Nucleotide-diphospho-sugar transferases"/>
    <property type="match status" value="1"/>
</dbReference>
<feature type="domain" description="DUF7928" evidence="3">
    <location>
        <begin position="70"/>
        <end position="216"/>
    </location>
</feature>
<dbReference type="InterPro" id="IPR029044">
    <property type="entry name" value="Nucleotide-diphossugar_trans"/>
</dbReference>
<feature type="transmembrane region" description="Helical" evidence="1">
    <location>
        <begin position="717"/>
        <end position="739"/>
    </location>
</feature>
<evidence type="ECO:0000259" key="3">
    <source>
        <dbReference type="Pfam" id="PF25550"/>
    </source>
</evidence>
<proteinExistence type="predicted"/>
<keyword evidence="5" id="KW-1185">Reference proteome</keyword>
<dbReference type="PANTHER" id="PTHR35408:SF3">
    <property type="entry name" value="GLYCOSYLTRANSFERASE 2-LIKE DOMAIN-CONTAINING PROTEIN"/>
    <property type="match status" value="1"/>
</dbReference>
<feature type="transmembrane region" description="Helical" evidence="1">
    <location>
        <begin position="283"/>
        <end position="311"/>
    </location>
</feature>
<dbReference type="Proteomes" id="UP000033140">
    <property type="component" value="Unassembled WGS sequence"/>
</dbReference>
<comment type="caution">
    <text evidence="4">The sequence shown here is derived from an EMBL/GenBank/DDBJ whole genome shotgun (WGS) entry which is preliminary data.</text>
</comment>
<dbReference type="PANTHER" id="PTHR35408">
    <property type="entry name" value="CHROMOSOME 15, WHOLE GENOME SHOTGUN SEQUENCE"/>
    <property type="match status" value="1"/>
</dbReference>
<feature type="transmembrane region" description="Helical" evidence="1">
    <location>
        <begin position="672"/>
        <end position="697"/>
    </location>
</feature>
<dbReference type="AlphaFoldDB" id="A0A0E9NFA4"/>
<reference evidence="4 5" key="3">
    <citation type="journal article" date="2015" name="Genome Announc.">
        <title>Draft Genome Sequence of the Archiascomycetous Yeast Saitoella complicata.</title>
        <authorList>
            <person name="Yamauchi K."/>
            <person name="Kondo S."/>
            <person name="Hamamoto M."/>
            <person name="Takahashi Y."/>
            <person name="Ogura Y."/>
            <person name="Hayashi T."/>
            <person name="Nishida H."/>
        </authorList>
    </citation>
    <scope>NUCLEOTIDE SEQUENCE [LARGE SCALE GENOMIC DNA]</scope>
    <source>
        <strain evidence="4 5">NRRL Y-17804</strain>
    </source>
</reference>
<keyword evidence="1" id="KW-0812">Transmembrane</keyword>
<feature type="transmembrane region" description="Helical" evidence="1">
    <location>
        <begin position="760"/>
        <end position="781"/>
    </location>
</feature>
<sequence>MGQLISRQKKKTKAKKNTNNLNLGVVTYDEKAVATDDVSDHFRAKRDVFIASLVLQEREQSENGSDYNDHLTQRLFDHCALQGVFGDTGVFGRSAVCLRTGDTFAIFDGDTNVAIPNLETYVEALDMEVAIFIDHPVAADFSAHLLIKNVQPDGHTLQVFDNLSQLARARLNQPTAFFREEKLFVVWSQDAKRCLELARSVREGILHIVWNDEKEDFISINEIEAAEGEADIEAATPAKTLRQRLLVIPIYVLVALIVAGAFFGFLLQAIIREYRYDGSVIRFAYVAYFPIVFIMSLFFVLVLIGSVWQLIDPMDTSRRNTFAYSATPPQRITGPLPHMTILCPVYKESLSAVIEPTVASVKAAMRRYQRQGGSCNLVICDDRMQLVDEDSQNFRKEYYRKENIGWVGRPGHNHDGYIRAGRFKKASNMNAMMGVSVKVEERLENIERPGGWTPADEERVYKEILEDVLAQDGRLWGEGNIRLGELILIIDSDTRVPGDCLLDAASEFEQSAHLAILQHASGVMHVSLDYFENGMSFFTDHIYRSIRFSCAGGDMAPFVGHNAFIRWAAVQSSAEWTHEDGNPRWWSESHVSEDFEMALKLQCAGHSIRLAAYTHGEFKEGVSLTALDELARWEKYAYGCSEMVLNPVRKWIFRGPFTPLFRKFLWAKNIPVFAKFTLLSYIGTYYAFGAVWIFALANYFWTGWAANMIDQVYQDSFSILISQLVVFFALAPISGAVLTSKMRDGPFWRQLYNSIKWMPFFAIFFSGVSLRVSMSLLSHMFEYNMQWGATGKEVNETTFIREAKNILREFKWTYLFFGLQIPMMIYLGIFAPYQWKINGINSCLPLALVIGGHLILPVALNAKLLKI</sequence>
<keyword evidence="1" id="KW-0472">Membrane</keyword>
<reference evidence="4 5" key="1">
    <citation type="journal article" date="2011" name="J. Gen. Appl. Microbiol.">
        <title>Draft genome sequencing of the enigmatic yeast Saitoella complicata.</title>
        <authorList>
            <person name="Nishida H."/>
            <person name="Hamamoto M."/>
            <person name="Sugiyama J."/>
        </authorList>
    </citation>
    <scope>NUCLEOTIDE SEQUENCE [LARGE SCALE GENOMIC DNA]</scope>
    <source>
        <strain evidence="4 5">NRRL Y-17804</strain>
    </source>
</reference>
<feature type="transmembrane region" description="Helical" evidence="1">
    <location>
        <begin position="245"/>
        <end position="271"/>
    </location>
</feature>
<evidence type="ECO:0000256" key="1">
    <source>
        <dbReference type="SAM" id="Phobius"/>
    </source>
</evidence>
<accession>A0A0E9NFA4</accession>
<feature type="transmembrane region" description="Helical" evidence="1">
    <location>
        <begin position="812"/>
        <end position="831"/>
    </location>
</feature>
<evidence type="ECO:0000313" key="5">
    <source>
        <dbReference type="Proteomes" id="UP000033140"/>
    </source>
</evidence>
<dbReference type="EMBL" id="BACD03000012">
    <property type="protein sequence ID" value="GAO48090.1"/>
    <property type="molecule type" value="Genomic_DNA"/>
</dbReference>
<gene>
    <name evidence="4" type="ORF">G7K_2277-t1</name>
</gene>
<dbReference type="InterPro" id="IPR057688">
    <property type="entry name" value="DUF7928"/>
</dbReference>
<dbReference type="InterPro" id="IPR001173">
    <property type="entry name" value="Glyco_trans_2-like"/>
</dbReference>
<evidence type="ECO:0000313" key="4">
    <source>
        <dbReference type="EMBL" id="GAO48090.1"/>
    </source>
</evidence>
<feature type="domain" description="Glycosyltransferase 2-like" evidence="2">
    <location>
        <begin position="486"/>
        <end position="700"/>
    </location>
</feature>
<reference evidence="4 5" key="2">
    <citation type="journal article" date="2014" name="J. Gen. Appl. Microbiol.">
        <title>The early diverging ascomycetous budding yeast Saitoella complicata has three histone deacetylases belonging to the Clr6, Hos2, and Rpd3 lineages.</title>
        <authorList>
            <person name="Nishida H."/>
            <person name="Matsumoto T."/>
            <person name="Kondo S."/>
            <person name="Hamamoto M."/>
            <person name="Yoshikawa H."/>
        </authorList>
    </citation>
    <scope>NUCLEOTIDE SEQUENCE [LARGE SCALE GENOMIC DNA]</scope>
    <source>
        <strain evidence="4 5">NRRL Y-17804</strain>
    </source>
</reference>
<dbReference type="Pfam" id="PF25550">
    <property type="entry name" value="DUF7928"/>
    <property type="match status" value="1"/>
</dbReference>
<organism evidence="4 5">
    <name type="scientific">Saitoella complicata (strain BCRC 22490 / CBS 7301 / JCM 7358 / NBRC 10748 / NRRL Y-17804)</name>
    <dbReference type="NCBI Taxonomy" id="698492"/>
    <lineage>
        <taxon>Eukaryota</taxon>
        <taxon>Fungi</taxon>
        <taxon>Dikarya</taxon>
        <taxon>Ascomycota</taxon>
        <taxon>Taphrinomycotina</taxon>
        <taxon>Taphrinomycotina incertae sedis</taxon>
        <taxon>Saitoella</taxon>
    </lineage>
</organism>